<gene>
    <name evidence="1" type="ORF">FDP22_24140</name>
</gene>
<keyword evidence="1" id="KW-0614">Plasmid</keyword>
<sequence>MTPHDFKPHLAERIASIAEVQAALALLAGDAPERQKAVRQLETVKAALQAKVAKAEQINLSYLDEIDLVSSELRDRARDMRSAKGGFDRVAAIHGMAATLFVLLDA</sequence>
<dbReference type="KEGG" id="ppru:FDP22_24140"/>
<dbReference type="AlphaFoldDB" id="A0A5B8G701"/>
<evidence type="ECO:0000313" key="1">
    <source>
        <dbReference type="EMBL" id="QDL94953.1"/>
    </source>
</evidence>
<protein>
    <submittedName>
        <fullName evidence="1">Uncharacterized protein</fullName>
    </submittedName>
</protein>
<name>A0A5B8G701_9RHOB</name>
<evidence type="ECO:0000313" key="2">
    <source>
        <dbReference type="Proteomes" id="UP000305888"/>
    </source>
</evidence>
<dbReference type="RefSeq" id="WP_138579376.1">
    <property type="nucleotide sequence ID" value="NZ_CP040824.1"/>
</dbReference>
<keyword evidence="2" id="KW-1185">Reference proteome</keyword>
<reference evidence="1 2" key="1">
    <citation type="submission" date="2019-06" db="EMBL/GenBank/DDBJ databases">
        <title>Genome sequence of Rhodobacteraceae bacterium D4M1.</title>
        <authorList>
            <person name="Cao J."/>
        </authorList>
    </citation>
    <scope>NUCLEOTIDE SEQUENCE [LARGE SCALE GENOMIC DNA]</scope>
    <source>
        <strain evidence="1 2">D4M1</strain>
        <plasmid evidence="2">pd4m1f</plasmid>
    </source>
</reference>
<dbReference type="Proteomes" id="UP000305888">
    <property type="component" value="Plasmid pD4M1F"/>
</dbReference>
<accession>A0A5B8G701</accession>
<dbReference type="EMBL" id="CP040824">
    <property type="protein sequence ID" value="QDL94953.1"/>
    <property type="molecule type" value="Genomic_DNA"/>
</dbReference>
<geneLocation type="plasmid" evidence="2">
    <name>pd4m1f</name>
</geneLocation>
<organism evidence="1 2">
    <name type="scientific">Paroceanicella profunda</name>
    <dbReference type="NCBI Taxonomy" id="2579971"/>
    <lineage>
        <taxon>Bacteria</taxon>
        <taxon>Pseudomonadati</taxon>
        <taxon>Pseudomonadota</taxon>
        <taxon>Alphaproteobacteria</taxon>
        <taxon>Rhodobacterales</taxon>
        <taxon>Paracoccaceae</taxon>
        <taxon>Paroceanicella</taxon>
    </lineage>
</organism>
<proteinExistence type="predicted"/>